<evidence type="ECO:0000313" key="5">
    <source>
        <dbReference type="EMBL" id="VDO64631.1"/>
    </source>
</evidence>
<dbReference type="GO" id="GO:0031625">
    <property type="term" value="F:ubiquitin protein ligase binding"/>
    <property type="evidence" value="ECO:0007669"/>
    <property type="project" value="TreeGrafter"/>
</dbReference>
<dbReference type="InterPro" id="IPR007716">
    <property type="entry name" value="NPL4_Zn-bd_put"/>
</dbReference>
<proteinExistence type="predicted"/>
<evidence type="ECO:0000259" key="2">
    <source>
        <dbReference type="Pfam" id="PF05020"/>
    </source>
</evidence>
<dbReference type="GO" id="GO:0005634">
    <property type="term" value="C:nucleus"/>
    <property type="evidence" value="ECO:0007669"/>
    <property type="project" value="TreeGrafter"/>
</dbReference>
<feature type="domain" description="Nuclear pore localisation protein NPL4 C-terminal" evidence="3">
    <location>
        <begin position="249"/>
        <end position="293"/>
    </location>
</feature>
<dbReference type="InterPro" id="IPR029071">
    <property type="entry name" value="Ubiquitin-like_domsf"/>
</dbReference>
<feature type="compositionally biased region" description="Polar residues" evidence="1">
    <location>
        <begin position="92"/>
        <end position="103"/>
    </location>
</feature>
<evidence type="ECO:0000313" key="7">
    <source>
        <dbReference type="WBParaSite" id="SCUD_0000093301-mRNA-1"/>
    </source>
</evidence>
<feature type="domain" description="Nuclear pore localisation protein Npl4 ubiquitin-like" evidence="4">
    <location>
        <begin position="1"/>
        <end position="74"/>
    </location>
</feature>
<name>A0A183JE21_9TREM</name>
<dbReference type="Pfam" id="PF05021">
    <property type="entry name" value="NPL4"/>
    <property type="match status" value="1"/>
</dbReference>
<dbReference type="SUPFAM" id="SSF54236">
    <property type="entry name" value="Ubiquitin-like"/>
    <property type="match status" value="1"/>
</dbReference>
<dbReference type="WBParaSite" id="SCUD_0000093301-mRNA-1">
    <property type="protein sequence ID" value="SCUD_0000093301-mRNA-1"/>
    <property type="gene ID" value="SCUD_0000093301"/>
</dbReference>
<reference evidence="7" key="1">
    <citation type="submission" date="2016-06" db="UniProtKB">
        <authorList>
            <consortium name="WormBaseParasite"/>
        </authorList>
    </citation>
    <scope>IDENTIFICATION</scope>
</reference>
<dbReference type="Gene3D" id="3.10.20.90">
    <property type="entry name" value="Phosphatidylinositol 3-kinase Catalytic Subunit, Chain A, domain 1"/>
    <property type="match status" value="1"/>
</dbReference>
<feature type="region of interest" description="Disordered" evidence="1">
    <location>
        <begin position="82"/>
        <end position="103"/>
    </location>
</feature>
<dbReference type="EMBL" id="UZAK01000698">
    <property type="protein sequence ID" value="VDO64631.1"/>
    <property type="molecule type" value="Genomic_DNA"/>
</dbReference>
<feature type="domain" description="NPL4 zinc-binding putative" evidence="2">
    <location>
        <begin position="111"/>
        <end position="245"/>
    </location>
</feature>
<dbReference type="GO" id="GO:0006511">
    <property type="term" value="P:ubiquitin-dependent protein catabolic process"/>
    <property type="evidence" value="ECO:0007669"/>
    <property type="project" value="InterPro"/>
</dbReference>
<sequence length="302" mass="34335">MIIRVQSPDGIKRIELPETDSYDKFLSLVCEKFGIGRNDSWCLSRSHSQSERLNASLNTRLAKLGLKHGDLLFLLDHHGSGGEETANKDQQSDSSSHINPNNWSTCGPLVEDKVDQEMAKMDGRIHRKRNEQLYMLIDSTTLIDQYPFDSAYLEHLDPPVKFMSFHAYLRKLTGGQSKGKFSSLENLSCHIRPGCRDHPPWPNGICTKCQPNPVTLEIQPYRHVDFVQFENPQLMNTFLDYWRQTSCQRIGIMLGRYAHFNAPGSPPLAIKAVVAVIYEPAQALRITTLYLNNFKVTNSTNL</sequence>
<evidence type="ECO:0000259" key="3">
    <source>
        <dbReference type="Pfam" id="PF05021"/>
    </source>
</evidence>
<accession>A0A183JE21</accession>
<evidence type="ECO:0000259" key="4">
    <source>
        <dbReference type="Pfam" id="PF11543"/>
    </source>
</evidence>
<feature type="compositionally biased region" description="Basic and acidic residues" evidence="1">
    <location>
        <begin position="82"/>
        <end position="91"/>
    </location>
</feature>
<dbReference type="AlphaFoldDB" id="A0A183JE21"/>
<evidence type="ECO:0000313" key="6">
    <source>
        <dbReference type="Proteomes" id="UP000279833"/>
    </source>
</evidence>
<evidence type="ECO:0000256" key="1">
    <source>
        <dbReference type="SAM" id="MobiDB-lite"/>
    </source>
</evidence>
<dbReference type="Proteomes" id="UP000279833">
    <property type="component" value="Unassembled WGS sequence"/>
</dbReference>
<dbReference type="InterPro" id="IPR016563">
    <property type="entry name" value="Npl4"/>
</dbReference>
<dbReference type="PANTHER" id="PTHR12710:SF0">
    <property type="entry name" value="NUCLEAR PROTEIN LOCALIZATION PROTEIN 4 HOMOLOG"/>
    <property type="match status" value="1"/>
</dbReference>
<dbReference type="InterPro" id="IPR024682">
    <property type="entry name" value="Npl4_Ub-like_dom"/>
</dbReference>
<dbReference type="Pfam" id="PF05020">
    <property type="entry name" value="zf-NPL4"/>
    <property type="match status" value="1"/>
</dbReference>
<dbReference type="STRING" id="6186.A0A183JE21"/>
<dbReference type="PANTHER" id="PTHR12710">
    <property type="entry name" value="NUCLEAR PROTEIN LOCALIZATION 4"/>
    <property type="match status" value="1"/>
</dbReference>
<reference evidence="5 6" key="2">
    <citation type="submission" date="2018-11" db="EMBL/GenBank/DDBJ databases">
        <authorList>
            <consortium name="Pathogen Informatics"/>
        </authorList>
    </citation>
    <scope>NUCLEOTIDE SEQUENCE [LARGE SCALE GENOMIC DNA]</scope>
    <source>
        <strain evidence="5">Dakar</strain>
        <strain evidence="6">Dakar, Senegal</strain>
    </source>
</reference>
<gene>
    <name evidence="5" type="ORF">SCUD_LOCUS934</name>
</gene>
<keyword evidence="6" id="KW-1185">Reference proteome</keyword>
<organism evidence="7">
    <name type="scientific">Schistosoma curassoni</name>
    <dbReference type="NCBI Taxonomy" id="6186"/>
    <lineage>
        <taxon>Eukaryota</taxon>
        <taxon>Metazoa</taxon>
        <taxon>Spiralia</taxon>
        <taxon>Lophotrochozoa</taxon>
        <taxon>Platyhelminthes</taxon>
        <taxon>Trematoda</taxon>
        <taxon>Digenea</taxon>
        <taxon>Strigeidida</taxon>
        <taxon>Schistosomatoidea</taxon>
        <taxon>Schistosomatidae</taxon>
        <taxon>Schistosoma</taxon>
    </lineage>
</organism>
<dbReference type="Pfam" id="PF11543">
    <property type="entry name" value="UN_NPL4"/>
    <property type="match status" value="1"/>
</dbReference>
<dbReference type="GO" id="GO:0043130">
    <property type="term" value="F:ubiquitin binding"/>
    <property type="evidence" value="ECO:0007669"/>
    <property type="project" value="TreeGrafter"/>
</dbReference>
<dbReference type="InterPro" id="IPR007717">
    <property type="entry name" value="NPL4_C"/>
</dbReference>
<protein>
    <submittedName>
        <fullName evidence="7">MPN domain-containing protein</fullName>
    </submittedName>
</protein>